<evidence type="ECO:0000256" key="1">
    <source>
        <dbReference type="SAM" id="Coils"/>
    </source>
</evidence>
<organism evidence="3 4">
    <name type="scientific">Durusdinium trenchii</name>
    <dbReference type="NCBI Taxonomy" id="1381693"/>
    <lineage>
        <taxon>Eukaryota</taxon>
        <taxon>Sar</taxon>
        <taxon>Alveolata</taxon>
        <taxon>Dinophyceae</taxon>
        <taxon>Suessiales</taxon>
        <taxon>Symbiodiniaceae</taxon>
        <taxon>Durusdinium</taxon>
    </lineage>
</organism>
<feature type="compositionally biased region" description="Basic and acidic residues" evidence="2">
    <location>
        <begin position="162"/>
        <end position="188"/>
    </location>
</feature>
<evidence type="ECO:0000256" key="2">
    <source>
        <dbReference type="SAM" id="MobiDB-lite"/>
    </source>
</evidence>
<keyword evidence="4" id="KW-1185">Reference proteome</keyword>
<feature type="non-terminal residue" evidence="3">
    <location>
        <position position="1"/>
    </location>
</feature>
<proteinExistence type="predicted"/>
<protein>
    <submittedName>
        <fullName evidence="3">Mitochondrial</fullName>
    </submittedName>
</protein>
<sequence length="252" mass="28599">RWWRSAEMKAVSEKCSIHAGCQTIECDLLCSRCDAKSCEVDKMKGELLTEQSKCSDFQKEAQEARSQLTAARERLVELGSEAREQKLQNDVQVKRLERALKEWNASETERRRAECSVRVLEQELERLRKELSQTMLPEALPAALPATPPRPMPKRVTLDGAVLDKARRLEERMQEERAKNEAPQEKNPRSPNAQMREKMAEARRRLERNLPEAESATEPTKSCSDDQAKVSTGSRSPSHSTASVSSPRPSEK</sequence>
<accession>A0ABP0MSJ8</accession>
<feature type="compositionally biased region" description="Basic and acidic residues" evidence="2">
    <location>
        <begin position="195"/>
        <end position="211"/>
    </location>
</feature>
<evidence type="ECO:0000313" key="3">
    <source>
        <dbReference type="EMBL" id="CAK9053797.1"/>
    </source>
</evidence>
<reference evidence="3 4" key="1">
    <citation type="submission" date="2024-02" db="EMBL/GenBank/DDBJ databases">
        <authorList>
            <person name="Chen Y."/>
            <person name="Shah S."/>
            <person name="Dougan E. K."/>
            <person name="Thang M."/>
            <person name="Chan C."/>
        </authorList>
    </citation>
    <scope>NUCLEOTIDE SEQUENCE [LARGE SCALE GENOMIC DNA]</scope>
</reference>
<evidence type="ECO:0000313" key="4">
    <source>
        <dbReference type="Proteomes" id="UP001642464"/>
    </source>
</evidence>
<gene>
    <name evidence="3" type="ORF">SCF082_LOCUS29276</name>
</gene>
<dbReference type="EMBL" id="CAXAMM010023547">
    <property type="protein sequence ID" value="CAK9053797.1"/>
    <property type="molecule type" value="Genomic_DNA"/>
</dbReference>
<keyword evidence="1" id="KW-0175">Coiled coil</keyword>
<comment type="caution">
    <text evidence="3">The sequence shown here is derived from an EMBL/GenBank/DDBJ whole genome shotgun (WGS) entry which is preliminary data.</text>
</comment>
<feature type="region of interest" description="Disordered" evidence="2">
    <location>
        <begin position="139"/>
        <end position="252"/>
    </location>
</feature>
<feature type="compositionally biased region" description="Low complexity" evidence="2">
    <location>
        <begin position="234"/>
        <end position="252"/>
    </location>
</feature>
<dbReference type="Proteomes" id="UP001642464">
    <property type="component" value="Unassembled WGS sequence"/>
</dbReference>
<name>A0ABP0MSJ8_9DINO</name>
<feature type="coiled-coil region" evidence="1">
    <location>
        <begin position="54"/>
        <end position="130"/>
    </location>
</feature>